<dbReference type="InterPro" id="IPR017941">
    <property type="entry name" value="Rieske_2Fe-2S"/>
</dbReference>
<dbReference type="PANTHER" id="PTHR21266:SF59">
    <property type="entry name" value="BLR4922 PROTEIN"/>
    <property type="match status" value="1"/>
</dbReference>
<dbReference type="InterPro" id="IPR050584">
    <property type="entry name" value="Cholesterol_7-desaturase"/>
</dbReference>
<dbReference type="Pfam" id="PF00355">
    <property type="entry name" value="Rieske"/>
    <property type="match status" value="1"/>
</dbReference>
<dbReference type="Proteomes" id="UP000294225">
    <property type="component" value="Unassembled WGS sequence"/>
</dbReference>
<evidence type="ECO:0000259" key="7">
    <source>
        <dbReference type="PROSITE" id="PS51296"/>
    </source>
</evidence>
<evidence type="ECO:0000256" key="6">
    <source>
        <dbReference type="SAM" id="MobiDB-lite"/>
    </source>
</evidence>
<name>A0A4R0IA10_9ACTN</name>
<evidence type="ECO:0000256" key="5">
    <source>
        <dbReference type="ARBA" id="ARBA00023014"/>
    </source>
</evidence>
<protein>
    <submittedName>
        <fullName evidence="8">Aromatic ring-hydroxylating dioxygenase subunit alpha</fullName>
    </submittedName>
</protein>
<keyword evidence="4" id="KW-0408">Iron</keyword>
<sequence length="473" mass="53633">MGGGHERPPGRWGAAECRYGVPVTSRGRDRSPDRRPEFAAAGRGVPSGEPNLLVGLRADDVLTSPIATTSGADVTDTVQKRQVRKHRAGRLPGRQDWSSWPHYQAAKAGFRGYWYPVCFSSQVGEKPRQVTLLGERLFVIRDNGKVFGMKDRCPHRGVPLSYGNKQFPGTVSCVYHGWTFDLETGDLKAAITDGPQSPICGKVTQPTYDVEERLGMVWVYVGDGEKPHPIDEQLPEELVSNAAVLGARIQPREGNWRFACENGYDEGHAKYLHRTALWRLFKPMPVWNTTRIVKRGRWIYRVQQEQFWDADFPGLGHWSGKAWYKLRPPKETKNIGNTSTHRETNPVIAAQEFPGFASVSMPGVLRIAYPTFIHYEFYTPVDEDNHLYVGVMADFKKGLKTLPFYAKYLGAVRWLFHGQFSGQDKWMVEVTDAPPEKLYRPDDSLLQWRKLAEDVTEDRVDRLRAEGIELADD</sequence>
<feature type="compositionally biased region" description="Basic and acidic residues" evidence="6">
    <location>
        <begin position="26"/>
        <end position="37"/>
    </location>
</feature>
<dbReference type="GO" id="GO:0051537">
    <property type="term" value="F:2 iron, 2 sulfur cluster binding"/>
    <property type="evidence" value="ECO:0007669"/>
    <property type="project" value="UniProtKB-KW"/>
</dbReference>
<keyword evidence="1" id="KW-0001">2Fe-2S</keyword>
<dbReference type="SUPFAM" id="SSF50022">
    <property type="entry name" value="ISP domain"/>
    <property type="match status" value="1"/>
</dbReference>
<reference evidence="8 9" key="1">
    <citation type="submission" date="2019-02" db="EMBL/GenBank/DDBJ databases">
        <title>Kribbella capetownensis sp. nov. and Kribbella speibonae sp. nov., isolated from soil.</title>
        <authorList>
            <person name="Curtis S.M."/>
            <person name="Norton I."/>
            <person name="Everest G.J."/>
            <person name="Meyers P.R."/>
        </authorList>
    </citation>
    <scope>NUCLEOTIDE SEQUENCE [LARGE SCALE GENOMIC DNA]</scope>
    <source>
        <strain evidence="8 9">YM55</strain>
    </source>
</reference>
<dbReference type="InterPro" id="IPR036922">
    <property type="entry name" value="Rieske_2Fe-2S_sf"/>
</dbReference>
<proteinExistence type="predicted"/>
<dbReference type="SUPFAM" id="SSF55961">
    <property type="entry name" value="Bet v1-like"/>
    <property type="match status" value="1"/>
</dbReference>
<keyword evidence="8" id="KW-0223">Dioxygenase</keyword>
<feature type="domain" description="Rieske" evidence="7">
    <location>
        <begin position="114"/>
        <end position="219"/>
    </location>
</feature>
<evidence type="ECO:0000313" key="8">
    <source>
        <dbReference type="EMBL" id="TCC29129.1"/>
    </source>
</evidence>
<dbReference type="GO" id="GO:0004497">
    <property type="term" value="F:monooxygenase activity"/>
    <property type="evidence" value="ECO:0007669"/>
    <property type="project" value="UniProtKB-ARBA"/>
</dbReference>
<keyword evidence="5" id="KW-0411">Iron-sulfur</keyword>
<evidence type="ECO:0000256" key="2">
    <source>
        <dbReference type="ARBA" id="ARBA00022723"/>
    </source>
</evidence>
<feature type="region of interest" description="Disordered" evidence="6">
    <location>
        <begin position="20"/>
        <end position="50"/>
    </location>
</feature>
<dbReference type="AlphaFoldDB" id="A0A4R0IA10"/>
<evidence type="ECO:0000256" key="1">
    <source>
        <dbReference type="ARBA" id="ARBA00022714"/>
    </source>
</evidence>
<keyword evidence="2" id="KW-0479">Metal-binding</keyword>
<organism evidence="8 9">
    <name type="scientific">Kribbella speibonae</name>
    <dbReference type="NCBI Taxonomy" id="1572660"/>
    <lineage>
        <taxon>Bacteria</taxon>
        <taxon>Bacillati</taxon>
        <taxon>Actinomycetota</taxon>
        <taxon>Actinomycetes</taxon>
        <taxon>Propionibacteriales</taxon>
        <taxon>Kribbellaceae</taxon>
        <taxon>Kribbella</taxon>
    </lineage>
</organism>
<dbReference type="PANTHER" id="PTHR21266">
    <property type="entry name" value="IRON-SULFUR DOMAIN CONTAINING PROTEIN"/>
    <property type="match status" value="1"/>
</dbReference>
<dbReference type="PROSITE" id="PS51296">
    <property type="entry name" value="RIESKE"/>
    <property type="match status" value="1"/>
</dbReference>
<dbReference type="Gene3D" id="2.20.25.680">
    <property type="match status" value="1"/>
</dbReference>
<dbReference type="Pfam" id="PF11723">
    <property type="entry name" value="Aromatic_hydrox"/>
    <property type="match status" value="1"/>
</dbReference>
<accession>A0A4R0IA10</accession>
<comment type="caution">
    <text evidence="8">The sequence shown here is derived from an EMBL/GenBank/DDBJ whole genome shotgun (WGS) entry which is preliminary data.</text>
</comment>
<evidence type="ECO:0000313" key="9">
    <source>
        <dbReference type="Proteomes" id="UP000294225"/>
    </source>
</evidence>
<dbReference type="Gene3D" id="3.90.380.10">
    <property type="entry name" value="Naphthalene 1,2-dioxygenase Alpha Subunit, Chain A, domain 1"/>
    <property type="match status" value="1"/>
</dbReference>
<evidence type="ECO:0000256" key="4">
    <source>
        <dbReference type="ARBA" id="ARBA00023004"/>
    </source>
</evidence>
<dbReference type="InterPro" id="IPR021028">
    <property type="entry name" value="Homotrim_ring_OHase_catalytic"/>
</dbReference>
<dbReference type="GO" id="GO:0016705">
    <property type="term" value="F:oxidoreductase activity, acting on paired donors, with incorporation or reduction of molecular oxygen"/>
    <property type="evidence" value="ECO:0007669"/>
    <property type="project" value="UniProtKB-ARBA"/>
</dbReference>
<evidence type="ECO:0000256" key="3">
    <source>
        <dbReference type="ARBA" id="ARBA00023002"/>
    </source>
</evidence>
<gene>
    <name evidence="8" type="ORF">E0H92_43025</name>
</gene>
<dbReference type="GO" id="GO:0051213">
    <property type="term" value="F:dioxygenase activity"/>
    <property type="evidence" value="ECO:0007669"/>
    <property type="project" value="UniProtKB-KW"/>
</dbReference>
<dbReference type="GO" id="GO:0046872">
    <property type="term" value="F:metal ion binding"/>
    <property type="evidence" value="ECO:0007669"/>
    <property type="project" value="UniProtKB-KW"/>
</dbReference>
<dbReference type="EMBL" id="SJKC01000010">
    <property type="protein sequence ID" value="TCC29129.1"/>
    <property type="molecule type" value="Genomic_DNA"/>
</dbReference>
<dbReference type="Gene3D" id="2.20.25.10">
    <property type="match status" value="1"/>
</dbReference>
<keyword evidence="3" id="KW-0560">Oxidoreductase</keyword>